<dbReference type="EMBL" id="JAQJAN010000007">
    <property type="protein sequence ID" value="KAJ5726828.1"/>
    <property type="molecule type" value="Genomic_DNA"/>
</dbReference>
<comment type="caution">
    <text evidence="1">The sequence shown here is derived from an EMBL/GenBank/DDBJ whole genome shotgun (WGS) entry which is preliminary data.</text>
</comment>
<organism evidence="1 2">
    <name type="scientific">Penicillium malachiteum</name>
    <dbReference type="NCBI Taxonomy" id="1324776"/>
    <lineage>
        <taxon>Eukaryota</taxon>
        <taxon>Fungi</taxon>
        <taxon>Dikarya</taxon>
        <taxon>Ascomycota</taxon>
        <taxon>Pezizomycotina</taxon>
        <taxon>Eurotiomycetes</taxon>
        <taxon>Eurotiomycetidae</taxon>
        <taxon>Eurotiales</taxon>
        <taxon>Aspergillaceae</taxon>
        <taxon>Penicillium</taxon>
    </lineage>
</organism>
<dbReference type="AlphaFoldDB" id="A0AAD6HL62"/>
<reference evidence="1" key="1">
    <citation type="journal article" date="2023" name="IMA Fungus">
        <title>Comparative genomic study of the Penicillium genus elucidates a diverse pangenome and 15 lateral gene transfer events.</title>
        <authorList>
            <person name="Petersen C."/>
            <person name="Sorensen T."/>
            <person name="Nielsen M.R."/>
            <person name="Sondergaard T.E."/>
            <person name="Sorensen J.L."/>
            <person name="Fitzpatrick D.A."/>
            <person name="Frisvad J.C."/>
            <person name="Nielsen K.L."/>
        </authorList>
    </citation>
    <scope>NUCLEOTIDE SEQUENCE</scope>
    <source>
        <strain evidence="1">IBT 17514</strain>
    </source>
</reference>
<accession>A0AAD6HL62</accession>
<dbReference type="Proteomes" id="UP001215712">
    <property type="component" value="Unassembled WGS sequence"/>
</dbReference>
<keyword evidence="2" id="KW-1185">Reference proteome</keyword>
<sequence length="84" mass="10054">MTFDQAYCAFPARDSFGHLVQGYYAHRDDQNVLRKIKRIHANEIDLEEWIEIPFPVPLWNTLSRMVSVNLETGMVMIRIWEWDE</sequence>
<evidence type="ECO:0000313" key="2">
    <source>
        <dbReference type="Proteomes" id="UP001215712"/>
    </source>
</evidence>
<reference evidence="1" key="2">
    <citation type="submission" date="2023-01" db="EMBL/GenBank/DDBJ databases">
        <authorList>
            <person name="Petersen C."/>
        </authorList>
    </citation>
    <scope>NUCLEOTIDE SEQUENCE</scope>
    <source>
        <strain evidence="1">IBT 17514</strain>
    </source>
</reference>
<gene>
    <name evidence="1" type="ORF">N7493_005855</name>
</gene>
<protein>
    <submittedName>
        <fullName evidence="1">Uncharacterized protein</fullName>
    </submittedName>
</protein>
<name>A0AAD6HL62_9EURO</name>
<evidence type="ECO:0000313" key="1">
    <source>
        <dbReference type="EMBL" id="KAJ5726828.1"/>
    </source>
</evidence>
<proteinExistence type="predicted"/>